<keyword evidence="3 11" id="KW-0812">Transmembrane</keyword>
<sequence length="745" mass="82073">MKMRMFQLVTSIGAVVQVADAQDGLGSWRRLFQGTNGQAWEQCWDNYDTPCQCSRVVCDGNGRIMGIDLQANGLDGALSLAMFKGFSDLKVLKVHNNPLLDTSRCYDIIQCVNGQAMCTCTSATESRLLQNEPTNFPSRSPTGSPTKFPTRSPTRKPTTRPTMSPTKFPTRKPTSHPTSFPTRNPTLGPTDSPTLFPSVSPTISPSLSPTVRPTVSPTVSPSINPTVSPTMRPTMVQTDLLAWKALFDSTGGFNWTYCSDSRENPCSCDVSLDQRVKCRVNGEISEIVLRNNNLQCDTLPVHKIRVFQDLRKFMLDNKGVTNQNQFHEYDSGRQCIHLPECESEWVCAVGTGEFCHNVVSTSVPSASPTTQLTLNEADMKFWQALYDETNGPHWKTKCSREDPCTCVSIDQNKRVECAKGYIVDIMLADNNMTGTLPVALLSTLPYLERVVLAGNVFENSACANLPKCTDTFEWGCDFFETGIRFCVDEFEVSTSRPTGSPTNSPSYLPTSSPIAVDIETNSPTNLPTVLPTNTPTTSVKFGLARFASATFNRSKHDTNAFKIDIANRISKLLPGNPSCTILDVREGSVIVEFSVRASVHLIENMQLEDESLGRADIFILDKETTNIPTSSPTVLPPQAGTGNNNLTVPQLVGISLSIGFVVLGSIFIVIWYFKKIRRQAMGDMSGKSLTCSMSGHDDHNMDKYDEENEDDEDVKKTSDQVQLAIPLPSNSFDHIARENHFPPAV</sequence>
<keyword evidence="7 11" id="KW-0472">Membrane</keyword>
<dbReference type="EMBL" id="HBHK01012513">
    <property type="protein sequence ID" value="CAD9682895.1"/>
    <property type="molecule type" value="Transcribed_RNA"/>
</dbReference>
<feature type="region of interest" description="Disordered" evidence="10">
    <location>
        <begin position="131"/>
        <end position="226"/>
    </location>
</feature>
<dbReference type="InterPro" id="IPR052422">
    <property type="entry name" value="Auxin_Ser/Thr_Kinase"/>
</dbReference>
<evidence type="ECO:0000256" key="10">
    <source>
        <dbReference type="SAM" id="MobiDB-lite"/>
    </source>
</evidence>
<gene>
    <name evidence="13" type="ORF">QSP1433_LOCUS7871</name>
</gene>
<evidence type="ECO:0000256" key="3">
    <source>
        <dbReference type="ARBA" id="ARBA00022692"/>
    </source>
</evidence>
<dbReference type="PANTHER" id="PTHR47986:SF1">
    <property type="entry name" value="OS04G0685900 PROTEIN"/>
    <property type="match status" value="1"/>
</dbReference>
<keyword evidence="9" id="KW-0325">Glycoprotein</keyword>
<dbReference type="AlphaFoldDB" id="A0A7S2WEB0"/>
<evidence type="ECO:0000256" key="6">
    <source>
        <dbReference type="ARBA" id="ARBA00022989"/>
    </source>
</evidence>
<evidence type="ECO:0000256" key="9">
    <source>
        <dbReference type="ARBA" id="ARBA00023180"/>
    </source>
</evidence>
<keyword evidence="6 11" id="KW-1133">Transmembrane helix</keyword>
<feature type="region of interest" description="Disordered" evidence="10">
    <location>
        <begin position="692"/>
        <end position="719"/>
    </location>
</feature>
<evidence type="ECO:0000256" key="8">
    <source>
        <dbReference type="ARBA" id="ARBA00023170"/>
    </source>
</evidence>
<name>A0A7S2WEB0_9STRA</name>
<comment type="subcellular location">
    <subcellularLocation>
        <location evidence="1">Membrane</location>
        <topology evidence="1">Single-pass membrane protein</topology>
    </subcellularLocation>
</comment>
<evidence type="ECO:0000256" key="12">
    <source>
        <dbReference type="SAM" id="SignalP"/>
    </source>
</evidence>
<keyword evidence="2" id="KW-0433">Leucine-rich repeat</keyword>
<keyword evidence="5" id="KW-0677">Repeat</keyword>
<dbReference type="InterPro" id="IPR032675">
    <property type="entry name" value="LRR_dom_sf"/>
</dbReference>
<proteinExistence type="predicted"/>
<feature type="compositionally biased region" description="Polar residues" evidence="10">
    <location>
        <begin position="131"/>
        <end position="143"/>
    </location>
</feature>
<evidence type="ECO:0000313" key="13">
    <source>
        <dbReference type="EMBL" id="CAD9682895.1"/>
    </source>
</evidence>
<dbReference type="GO" id="GO:0016020">
    <property type="term" value="C:membrane"/>
    <property type="evidence" value="ECO:0007669"/>
    <property type="project" value="UniProtKB-SubCell"/>
</dbReference>
<feature type="transmembrane region" description="Helical" evidence="11">
    <location>
        <begin position="651"/>
        <end position="673"/>
    </location>
</feature>
<keyword evidence="4 12" id="KW-0732">Signal</keyword>
<organism evidence="13">
    <name type="scientific">Mucochytrium quahogii</name>
    <dbReference type="NCBI Taxonomy" id="96639"/>
    <lineage>
        <taxon>Eukaryota</taxon>
        <taxon>Sar</taxon>
        <taxon>Stramenopiles</taxon>
        <taxon>Bigyra</taxon>
        <taxon>Labyrinthulomycetes</taxon>
        <taxon>Thraustochytrida</taxon>
        <taxon>Thraustochytriidae</taxon>
        <taxon>Mucochytrium</taxon>
    </lineage>
</organism>
<feature type="signal peptide" evidence="12">
    <location>
        <begin position="1"/>
        <end position="21"/>
    </location>
</feature>
<evidence type="ECO:0000256" key="5">
    <source>
        <dbReference type="ARBA" id="ARBA00022737"/>
    </source>
</evidence>
<evidence type="ECO:0000256" key="7">
    <source>
        <dbReference type="ARBA" id="ARBA00023136"/>
    </source>
</evidence>
<feature type="compositionally biased region" description="Polar residues" evidence="10">
    <location>
        <begin position="175"/>
        <end position="226"/>
    </location>
</feature>
<evidence type="ECO:0000256" key="1">
    <source>
        <dbReference type="ARBA" id="ARBA00004167"/>
    </source>
</evidence>
<dbReference type="PANTHER" id="PTHR47986">
    <property type="entry name" value="OSJNBA0070M12.3 PROTEIN"/>
    <property type="match status" value="1"/>
</dbReference>
<evidence type="ECO:0000256" key="2">
    <source>
        <dbReference type="ARBA" id="ARBA00022614"/>
    </source>
</evidence>
<feature type="chain" id="PRO_5030700038" evidence="12">
    <location>
        <begin position="22"/>
        <end position="745"/>
    </location>
</feature>
<reference evidence="13" key="1">
    <citation type="submission" date="2021-01" db="EMBL/GenBank/DDBJ databases">
        <authorList>
            <person name="Corre E."/>
            <person name="Pelletier E."/>
            <person name="Niang G."/>
            <person name="Scheremetjew M."/>
            <person name="Finn R."/>
            <person name="Kale V."/>
            <person name="Holt S."/>
            <person name="Cochrane G."/>
            <person name="Meng A."/>
            <person name="Brown T."/>
            <person name="Cohen L."/>
        </authorList>
    </citation>
    <scope>NUCLEOTIDE SEQUENCE</scope>
    <source>
        <strain evidence="13">NY070348D</strain>
    </source>
</reference>
<evidence type="ECO:0000256" key="4">
    <source>
        <dbReference type="ARBA" id="ARBA00022729"/>
    </source>
</evidence>
<keyword evidence="8" id="KW-0675">Receptor</keyword>
<accession>A0A7S2WEB0</accession>
<evidence type="ECO:0000256" key="11">
    <source>
        <dbReference type="SAM" id="Phobius"/>
    </source>
</evidence>
<protein>
    <submittedName>
        <fullName evidence="13">Uncharacterized protein</fullName>
    </submittedName>
</protein>
<dbReference type="Gene3D" id="3.80.10.10">
    <property type="entry name" value="Ribonuclease Inhibitor"/>
    <property type="match status" value="2"/>
</dbReference>